<feature type="compositionally biased region" description="Acidic residues" evidence="1">
    <location>
        <begin position="165"/>
        <end position="177"/>
    </location>
</feature>
<dbReference type="Proteomes" id="UP000664534">
    <property type="component" value="Unassembled WGS sequence"/>
</dbReference>
<gene>
    <name evidence="2" type="ORF">IMSHALPRED_000058</name>
</gene>
<feature type="region of interest" description="Disordered" evidence="1">
    <location>
        <begin position="537"/>
        <end position="625"/>
    </location>
</feature>
<protein>
    <submittedName>
        <fullName evidence="2">Uncharacterized protein</fullName>
    </submittedName>
</protein>
<feature type="region of interest" description="Disordered" evidence="1">
    <location>
        <begin position="251"/>
        <end position="326"/>
    </location>
</feature>
<feature type="region of interest" description="Disordered" evidence="1">
    <location>
        <begin position="109"/>
        <end position="177"/>
    </location>
</feature>
<dbReference type="OrthoDB" id="5383690at2759"/>
<feature type="compositionally biased region" description="Acidic residues" evidence="1">
    <location>
        <begin position="603"/>
        <end position="618"/>
    </location>
</feature>
<evidence type="ECO:0000256" key="1">
    <source>
        <dbReference type="SAM" id="MobiDB-lite"/>
    </source>
</evidence>
<feature type="compositionally biased region" description="Basic and acidic residues" evidence="1">
    <location>
        <begin position="288"/>
        <end position="299"/>
    </location>
</feature>
<evidence type="ECO:0000313" key="3">
    <source>
        <dbReference type="Proteomes" id="UP000664534"/>
    </source>
</evidence>
<feature type="compositionally biased region" description="Low complexity" evidence="1">
    <location>
        <begin position="585"/>
        <end position="594"/>
    </location>
</feature>
<feature type="compositionally biased region" description="Basic residues" evidence="1">
    <location>
        <begin position="122"/>
        <end position="131"/>
    </location>
</feature>
<sequence>MDAFDLLSHGLSVEKVEHIVRARQPYRRLMCLGLPPTTIKRIVAANDPCALKGTKHTGKVADLRCHHRTQKKRGWKYMSRDPASVAREASSELRKHRASLLASGTSVDLPDWTTGKQDTKIKGPRKVKKRGPSPLIRETDINDIDDEECTDTEDDSGSDSWNDLFDSEGDDTSLGDFEDENEVNDFAADYANLIDYDEDINISMLDGEDETEVEVTDSAMAEPDEYDIEMSKAEGLGLLGAEAKPILQIPGLPIFNPVDGGEEPERQTKRKRESVISPESPAFDMPSDSDHDEKRRKLETGMNSSQVPASRLRKKERKEKSGNLDHPCDLFCRSSTLAATFEAALEIIALDMPQNTNSNAPELDSIDLELLGEEPSDSTQAQPADNEDLKMIIGEMMLAPDEDVSVAWASANLVAIHQGSSNVLGLASTDREALKEAFGNTDEMQPSAAEEQLPSVVTPRTAEISDRCSTVKSLICGSGYKSKFKRKDKPIGPSKEFFQSLCATRHLQITEPNARFGAEFVAKALLDGRKSPLKKLFKDSQMSSSARRQRELRNTRVKKVSRREKDKTAKIASLSKGKGKERSEASPSDAAPASFMINSYMTEFEEELAEWEKEEEQPESSHDNA</sequence>
<evidence type="ECO:0000313" key="2">
    <source>
        <dbReference type="EMBL" id="CAF9904444.1"/>
    </source>
</evidence>
<dbReference type="AlphaFoldDB" id="A0A8H3EDB5"/>
<keyword evidence="3" id="KW-1185">Reference proteome</keyword>
<feature type="compositionally biased region" description="Acidic residues" evidence="1">
    <location>
        <begin position="141"/>
        <end position="157"/>
    </location>
</feature>
<dbReference type="EMBL" id="CAJPDT010000001">
    <property type="protein sequence ID" value="CAF9904444.1"/>
    <property type="molecule type" value="Genomic_DNA"/>
</dbReference>
<reference evidence="2" key="1">
    <citation type="submission" date="2021-03" db="EMBL/GenBank/DDBJ databases">
        <authorList>
            <person name="Tagirdzhanova G."/>
        </authorList>
    </citation>
    <scope>NUCLEOTIDE SEQUENCE</scope>
</reference>
<name>A0A8H3EDB5_9LECA</name>
<proteinExistence type="predicted"/>
<accession>A0A8H3EDB5</accession>
<organism evidence="2 3">
    <name type="scientific">Imshaugia aleurites</name>
    <dbReference type="NCBI Taxonomy" id="172621"/>
    <lineage>
        <taxon>Eukaryota</taxon>
        <taxon>Fungi</taxon>
        <taxon>Dikarya</taxon>
        <taxon>Ascomycota</taxon>
        <taxon>Pezizomycotina</taxon>
        <taxon>Lecanoromycetes</taxon>
        <taxon>OSLEUM clade</taxon>
        <taxon>Lecanoromycetidae</taxon>
        <taxon>Lecanorales</taxon>
        <taxon>Lecanorineae</taxon>
        <taxon>Parmeliaceae</taxon>
        <taxon>Imshaugia</taxon>
    </lineage>
</organism>
<comment type="caution">
    <text evidence="2">The sequence shown here is derived from an EMBL/GenBank/DDBJ whole genome shotgun (WGS) entry which is preliminary data.</text>
</comment>